<gene>
    <name evidence="1" type="ORF">GRX01_00365</name>
</gene>
<keyword evidence="2" id="KW-1185">Reference proteome</keyword>
<name>A0A6B0SM70_9EURY</name>
<dbReference type="AlphaFoldDB" id="A0A6B0SM70"/>
<accession>A0A6B0SM70</accession>
<evidence type="ECO:0000313" key="1">
    <source>
        <dbReference type="EMBL" id="MXR39815.1"/>
    </source>
</evidence>
<protein>
    <submittedName>
        <fullName evidence="1">Uncharacterized protein</fullName>
    </submittedName>
</protein>
<dbReference type="RefSeq" id="WP_159662287.1">
    <property type="nucleotide sequence ID" value="NZ_WUUS01000001.1"/>
</dbReference>
<dbReference type="OrthoDB" id="340883at2157"/>
<sequence>MDQLHFHRITPPASGCLYLHSALGSLLIPNGVGNELMSKSTPKHSLFTHVKEKLAWIIAEHRSPSEAITLTRHLTDADEGRYELLGLVNNCEIALYWDYFWNHVVAVNFDESGVDDLARDVPEDIRYAGRKVYFEDVDLDDWNWVHPRHQWRAE</sequence>
<comment type="caution">
    <text evidence="1">The sequence shown here is derived from an EMBL/GenBank/DDBJ whole genome shotgun (WGS) entry which is preliminary data.</text>
</comment>
<dbReference type="EMBL" id="WUUS01000001">
    <property type="protein sequence ID" value="MXR39815.1"/>
    <property type="molecule type" value="Genomic_DNA"/>
</dbReference>
<evidence type="ECO:0000313" key="2">
    <source>
        <dbReference type="Proteomes" id="UP000437065"/>
    </source>
</evidence>
<organism evidence="1 2">
    <name type="scientific">Halobaculum saliterrae</name>
    <dbReference type="NCBI Taxonomy" id="2073113"/>
    <lineage>
        <taxon>Archaea</taxon>
        <taxon>Methanobacteriati</taxon>
        <taxon>Methanobacteriota</taxon>
        <taxon>Stenosarchaea group</taxon>
        <taxon>Halobacteria</taxon>
        <taxon>Halobacteriales</taxon>
        <taxon>Haloferacaceae</taxon>
        <taxon>Halobaculum</taxon>
    </lineage>
</organism>
<proteinExistence type="predicted"/>
<reference evidence="1 2" key="1">
    <citation type="submission" date="2019-12" db="EMBL/GenBank/DDBJ databases">
        <title>Isolation and characterization of three novel carbon monoxide-oxidizing members of Halobacteria from salione crusts and soils.</title>
        <authorList>
            <person name="Myers M.R."/>
            <person name="King G.M."/>
        </authorList>
    </citation>
    <scope>NUCLEOTIDE SEQUENCE [LARGE SCALE GENOMIC DNA]</scope>
    <source>
        <strain evidence="1 2">WSA2</strain>
    </source>
</reference>
<dbReference type="Proteomes" id="UP000437065">
    <property type="component" value="Unassembled WGS sequence"/>
</dbReference>